<protein>
    <recommendedName>
        <fullName evidence="3">Peptidase M10 metallopeptidase domain-containing protein</fullName>
    </recommendedName>
</protein>
<comment type="caution">
    <text evidence="1">The sequence shown here is derived from an EMBL/GenBank/DDBJ whole genome shotgun (WGS) entry which is preliminary data.</text>
</comment>
<evidence type="ECO:0000313" key="1">
    <source>
        <dbReference type="EMBL" id="EIY54315.1"/>
    </source>
</evidence>
<keyword evidence="2" id="KW-1185">Reference proteome</keyword>
<dbReference type="EMBL" id="AGXS01000007">
    <property type="protein sequence ID" value="EIY54315.1"/>
    <property type="molecule type" value="Genomic_DNA"/>
</dbReference>
<dbReference type="Proteomes" id="UP000003089">
    <property type="component" value="Unassembled WGS sequence"/>
</dbReference>
<dbReference type="InterPro" id="IPR024079">
    <property type="entry name" value="MetalloPept_cat_dom_sf"/>
</dbReference>
<proteinExistence type="predicted"/>
<sequence length="118" mass="13516">MGGKVINLASSDYTNDNWFSNTFFSNNIQTALHEFGHTAGLIHTDPRSNNLMEPGGSRTNITSEQRATMMNMRSRINGGSNYLMRYKREPYPYVHDSEAGVVYTATSLLNWNTKYRRR</sequence>
<evidence type="ECO:0008006" key="3">
    <source>
        <dbReference type="Google" id="ProtNLM"/>
    </source>
</evidence>
<name>I8XTT3_9BACE</name>
<accession>I8XTT3</accession>
<dbReference type="HOGENOM" id="CLU_2068396_0_0_10"/>
<dbReference type="SUPFAM" id="SSF55486">
    <property type="entry name" value="Metalloproteases ('zincins'), catalytic domain"/>
    <property type="match status" value="1"/>
</dbReference>
<evidence type="ECO:0000313" key="2">
    <source>
        <dbReference type="Proteomes" id="UP000003089"/>
    </source>
</evidence>
<dbReference type="STRING" id="997884.HMPREF1068_00452"/>
<gene>
    <name evidence="1" type="ORF">HMPREF1068_00452</name>
</gene>
<dbReference type="Gene3D" id="3.40.390.10">
    <property type="entry name" value="Collagenase (Catalytic Domain)"/>
    <property type="match status" value="1"/>
</dbReference>
<reference evidence="1 2" key="1">
    <citation type="submission" date="2012-02" db="EMBL/GenBank/DDBJ databases">
        <title>The Genome Sequence of Bacteroides nordii CL02T12C05.</title>
        <authorList>
            <consortium name="The Broad Institute Genome Sequencing Platform"/>
            <person name="Earl A."/>
            <person name="Ward D."/>
            <person name="Feldgarden M."/>
            <person name="Gevers D."/>
            <person name="Zitomersky N.L."/>
            <person name="Coyne M.J."/>
            <person name="Comstock L.E."/>
            <person name="Young S.K."/>
            <person name="Zeng Q."/>
            <person name="Gargeya S."/>
            <person name="Fitzgerald M."/>
            <person name="Haas B."/>
            <person name="Abouelleil A."/>
            <person name="Alvarado L."/>
            <person name="Arachchi H.M."/>
            <person name="Berlin A."/>
            <person name="Chapman S.B."/>
            <person name="Gearin G."/>
            <person name="Goldberg J."/>
            <person name="Griggs A."/>
            <person name="Gujja S."/>
            <person name="Hansen M."/>
            <person name="Heiman D."/>
            <person name="Howarth C."/>
            <person name="Larimer J."/>
            <person name="Lui A."/>
            <person name="MacDonald P.J.P."/>
            <person name="McCowen C."/>
            <person name="Montmayeur A."/>
            <person name="Murphy C."/>
            <person name="Neiman D."/>
            <person name="Pearson M."/>
            <person name="Priest M."/>
            <person name="Roberts A."/>
            <person name="Saif S."/>
            <person name="Shea T."/>
            <person name="Sisk P."/>
            <person name="Stolte C."/>
            <person name="Sykes S."/>
            <person name="Wortman J."/>
            <person name="Nusbaum C."/>
            <person name="Birren B."/>
        </authorList>
    </citation>
    <scope>NUCLEOTIDE SEQUENCE [LARGE SCALE GENOMIC DNA]</scope>
    <source>
        <strain evidence="1 2">CL02T12C05</strain>
    </source>
</reference>
<organism evidence="1 2">
    <name type="scientific">Bacteroides nordii CL02T12C05</name>
    <dbReference type="NCBI Taxonomy" id="997884"/>
    <lineage>
        <taxon>Bacteria</taxon>
        <taxon>Pseudomonadati</taxon>
        <taxon>Bacteroidota</taxon>
        <taxon>Bacteroidia</taxon>
        <taxon>Bacteroidales</taxon>
        <taxon>Bacteroidaceae</taxon>
        <taxon>Bacteroides</taxon>
    </lineage>
</organism>
<dbReference type="AlphaFoldDB" id="I8XTT3"/>
<dbReference type="GO" id="GO:0008237">
    <property type="term" value="F:metallopeptidase activity"/>
    <property type="evidence" value="ECO:0007669"/>
    <property type="project" value="InterPro"/>
</dbReference>